<evidence type="ECO:0000256" key="1">
    <source>
        <dbReference type="SAM" id="Phobius"/>
    </source>
</evidence>
<keyword evidence="1" id="KW-0812">Transmembrane</keyword>
<sequence>MSRGLTSVALGLVCGVSFLVSPLMIFRAEWVVRTTGALAPNEKFHPIAKRFLVAFEMTALCLATLGARACAFGTASERVFWTKMIAVPCASLCTSLSVFGYEKGHQFYGKNAGAKAFGVMTALLLLGGVVYPERDM</sequence>
<organism evidence="2 3">
    <name type="scientific">Durusdinium trenchii</name>
    <dbReference type="NCBI Taxonomy" id="1381693"/>
    <lineage>
        <taxon>Eukaryota</taxon>
        <taxon>Sar</taxon>
        <taxon>Alveolata</taxon>
        <taxon>Dinophyceae</taxon>
        <taxon>Suessiales</taxon>
        <taxon>Symbiodiniaceae</taxon>
        <taxon>Durusdinium</taxon>
    </lineage>
</organism>
<dbReference type="EMBL" id="CAXAMN010027439">
    <property type="protein sequence ID" value="CAK9110768.1"/>
    <property type="molecule type" value="Genomic_DNA"/>
</dbReference>
<keyword evidence="1" id="KW-1133">Transmembrane helix</keyword>
<gene>
    <name evidence="2" type="ORF">CCMP2556_LOCUS51463</name>
</gene>
<feature type="transmembrane region" description="Helical" evidence="1">
    <location>
        <begin position="51"/>
        <end position="72"/>
    </location>
</feature>
<dbReference type="Proteomes" id="UP001642484">
    <property type="component" value="Unassembled WGS sequence"/>
</dbReference>
<keyword evidence="1" id="KW-0472">Membrane</keyword>
<evidence type="ECO:0000313" key="3">
    <source>
        <dbReference type="Proteomes" id="UP001642484"/>
    </source>
</evidence>
<evidence type="ECO:0008006" key="4">
    <source>
        <dbReference type="Google" id="ProtNLM"/>
    </source>
</evidence>
<feature type="transmembrane region" description="Helical" evidence="1">
    <location>
        <begin position="84"/>
        <end position="101"/>
    </location>
</feature>
<proteinExistence type="predicted"/>
<evidence type="ECO:0000313" key="2">
    <source>
        <dbReference type="EMBL" id="CAK9110768.1"/>
    </source>
</evidence>
<feature type="transmembrane region" description="Helical" evidence="1">
    <location>
        <begin position="113"/>
        <end position="131"/>
    </location>
</feature>
<comment type="caution">
    <text evidence="2">The sequence shown here is derived from an EMBL/GenBank/DDBJ whole genome shotgun (WGS) entry which is preliminary data.</text>
</comment>
<accession>A0ABP0SEF2</accession>
<keyword evidence="3" id="KW-1185">Reference proteome</keyword>
<reference evidence="2 3" key="1">
    <citation type="submission" date="2024-02" db="EMBL/GenBank/DDBJ databases">
        <authorList>
            <person name="Chen Y."/>
            <person name="Shah S."/>
            <person name="Dougan E. K."/>
            <person name="Thang M."/>
            <person name="Chan C."/>
        </authorList>
    </citation>
    <scope>NUCLEOTIDE SEQUENCE [LARGE SCALE GENOMIC DNA]</scope>
</reference>
<protein>
    <recommendedName>
        <fullName evidence="4">DUF4149 domain-containing protein</fullName>
    </recommendedName>
</protein>
<name>A0ABP0SEF2_9DINO</name>